<dbReference type="Proteomes" id="UP000887579">
    <property type="component" value="Unplaced"/>
</dbReference>
<name>A0AC34GLC7_9BILA</name>
<evidence type="ECO:0000313" key="1">
    <source>
        <dbReference type="Proteomes" id="UP000887579"/>
    </source>
</evidence>
<organism evidence="1 2">
    <name type="scientific">Panagrolaimus sp. ES5</name>
    <dbReference type="NCBI Taxonomy" id="591445"/>
    <lineage>
        <taxon>Eukaryota</taxon>
        <taxon>Metazoa</taxon>
        <taxon>Ecdysozoa</taxon>
        <taxon>Nematoda</taxon>
        <taxon>Chromadorea</taxon>
        <taxon>Rhabditida</taxon>
        <taxon>Tylenchina</taxon>
        <taxon>Panagrolaimomorpha</taxon>
        <taxon>Panagrolaimoidea</taxon>
        <taxon>Panagrolaimidae</taxon>
        <taxon>Panagrolaimus</taxon>
    </lineage>
</organism>
<reference evidence="2" key="1">
    <citation type="submission" date="2022-11" db="UniProtKB">
        <authorList>
            <consortium name="WormBaseParasite"/>
        </authorList>
    </citation>
    <scope>IDENTIFICATION</scope>
</reference>
<proteinExistence type="predicted"/>
<dbReference type="WBParaSite" id="ES5_v2.g30454.t1">
    <property type="protein sequence ID" value="ES5_v2.g30454.t1"/>
    <property type="gene ID" value="ES5_v2.g30454"/>
</dbReference>
<evidence type="ECO:0000313" key="2">
    <source>
        <dbReference type="WBParaSite" id="ES5_v2.g30454.t1"/>
    </source>
</evidence>
<sequence>HQLHASIFQGVNELEPTMKVEVRSPTSSMIETLEKLDSNKPDMIFERYRAEMQKDKEDKEEEDLFDLLNRPSTKVATMDVDAADWPSSSVAAKSNDDGDDDELELFKKLKPINSQLPTLAIDEDWPVTTLPPPLEDQKDDEWNDFNAFSDDFAKKEKDVA</sequence>
<protein>
    <submittedName>
        <fullName evidence="2">Uncharacterized protein</fullName>
    </submittedName>
</protein>
<accession>A0AC34GLC7</accession>